<gene>
    <name evidence="1" type="ORF">GCM10022386_20890</name>
</gene>
<organism evidence="1 2">
    <name type="scientific">Flavobacterium cheonhonense</name>
    <dbReference type="NCBI Taxonomy" id="706185"/>
    <lineage>
        <taxon>Bacteria</taxon>
        <taxon>Pseudomonadati</taxon>
        <taxon>Bacteroidota</taxon>
        <taxon>Flavobacteriia</taxon>
        <taxon>Flavobacteriales</taxon>
        <taxon>Flavobacteriaceae</taxon>
        <taxon>Flavobacterium</taxon>
    </lineage>
</organism>
<protein>
    <recommendedName>
        <fullName evidence="3">GLPGLI family protein</fullName>
    </recommendedName>
</protein>
<accession>A0ABP7U3E7</accession>
<evidence type="ECO:0000313" key="1">
    <source>
        <dbReference type="EMBL" id="GAA4035418.1"/>
    </source>
</evidence>
<evidence type="ECO:0008006" key="3">
    <source>
        <dbReference type="Google" id="ProtNLM"/>
    </source>
</evidence>
<dbReference type="Proteomes" id="UP001500968">
    <property type="component" value="Unassembled WGS sequence"/>
</dbReference>
<dbReference type="EMBL" id="BAABCR010000015">
    <property type="protein sequence ID" value="GAA4035418.1"/>
    <property type="molecule type" value="Genomic_DNA"/>
</dbReference>
<reference evidence="2" key="1">
    <citation type="journal article" date="2019" name="Int. J. Syst. Evol. Microbiol.">
        <title>The Global Catalogue of Microorganisms (GCM) 10K type strain sequencing project: providing services to taxonomists for standard genome sequencing and annotation.</title>
        <authorList>
            <consortium name="The Broad Institute Genomics Platform"/>
            <consortium name="The Broad Institute Genome Sequencing Center for Infectious Disease"/>
            <person name="Wu L."/>
            <person name="Ma J."/>
        </authorList>
    </citation>
    <scope>NUCLEOTIDE SEQUENCE [LARGE SCALE GENOMIC DNA]</scope>
    <source>
        <strain evidence="2">JCM 17064</strain>
    </source>
</reference>
<dbReference type="RefSeq" id="WP_324689877.1">
    <property type="nucleotide sequence ID" value="NZ_BAABCR010000015.1"/>
</dbReference>
<evidence type="ECO:0000313" key="2">
    <source>
        <dbReference type="Proteomes" id="UP001500968"/>
    </source>
</evidence>
<keyword evidence="2" id="KW-1185">Reference proteome</keyword>
<comment type="caution">
    <text evidence="1">The sequence shown here is derived from an EMBL/GenBank/DDBJ whole genome shotgun (WGS) entry which is preliminary data.</text>
</comment>
<name>A0ABP7U3E7_9FLAO</name>
<proteinExistence type="predicted"/>
<sequence>MKSFILPLFFLVSNLVNSQETANKFIRKGDFPEGIYMTIEDVLNKKPSSTEEVYLKTTDRNDTVNLPEKAFFYFKQKNKKIVYPLAISYQGEMYFQTYRKYTNKKDKGYDPDQYSRFCKVSNYGRFIYFEENMRGLWSKALLVNLNPASYSIKGKIKGIVLDLDNREFNMLRDCEDLNDFFKQHKIPEIQCDSDKLTIGELRTIIDEINKPYRE</sequence>